<reference evidence="2" key="1">
    <citation type="journal article" date="2014" name="Nat. Commun.">
        <title>The rainbow trout genome provides novel insights into evolution after whole-genome duplication in vertebrates.</title>
        <authorList>
            <person name="Berthelot C."/>
            <person name="Brunet F."/>
            <person name="Chalopin D."/>
            <person name="Juanchich A."/>
            <person name="Bernard M."/>
            <person name="Noel B."/>
            <person name="Bento P."/>
            <person name="Da Silva C."/>
            <person name="Labadie K."/>
            <person name="Alberti A."/>
            <person name="Aury J.M."/>
            <person name="Louis A."/>
            <person name="Dehais P."/>
            <person name="Bardou P."/>
            <person name="Montfort J."/>
            <person name="Klopp C."/>
            <person name="Cabau C."/>
            <person name="Gaspin C."/>
            <person name="Thorgaard G.H."/>
            <person name="Boussaha M."/>
            <person name="Quillet E."/>
            <person name="Guyomard R."/>
            <person name="Galiana D."/>
            <person name="Bobe J."/>
            <person name="Volff J.N."/>
            <person name="Genet C."/>
            <person name="Wincker P."/>
            <person name="Jaillon O."/>
            <person name="Roest Crollius H."/>
            <person name="Guiguen Y."/>
        </authorList>
    </citation>
    <scope>NUCLEOTIDE SEQUENCE [LARGE SCALE GENOMIC DNA]</scope>
</reference>
<dbReference type="EMBL" id="FR911684">
    <property type="protein sequence ID" value="CDQ91350.1"/>
    <property type="molecule type" value="Genomic_DNA"/>
</dbReference>
<gene>
    <name evidence="2" type="ORF">GSONMT00043293001</name>
</gene>
<evidence type="ECO:0000256" key="1">
    <source>
        <dbReference type="SAM" id="MobiDB-lite"/>
    </source>
</evidence>
<feature type="region of interest" description="Disordered" evidence="1">
    <location>
        <begin position="1"/>
        <end position="79"/>
    </location>
</feature>
<proteinExistence type="predicted"/>
<organism evidence="2 3">
    <name type="scientific">Oncorhynchus mykiss</name>
    <name type="common">Rainbow trout</name>
    <name type="synonym">Salmo gairdneri</name>
    <dbReference type="NCBI Taxonomy" id="8022"/>
    <lineage>
        <taxon>Eukaryota</taxon>
        <taxon>Metazoa</taxon>
        <taxon>Chordata</taxon>
        <taxon>Craniata</taxon>
        <taxon>Vertebrata</taxon>
        <taxon>Euteleostomi</taxon>
        <taxon>Actinopterygii</taxon>
        <taxon>Neopterygii</taxon>
        <taxon>Teleostei</taxon>
        <taxon>Protacanthopterygii</taxon>
        <taxon>Salmoniformes</taxon>
        <taxon>Salmonidae</taxon>
        <taxon>Salmoninae</taxon>
        <taxon>Oncorhynchus</taxon>
    </lineage>
</organism>
<dbReference type="AlphaFoldDB" id="A0A060YQE5"/>
<evidence type="ECO:0000313" key="3">
    <source>
        <dbReference type="Proteomes" id="UP000193380"/>
    </source>
</evidence>
<reference evidence="2" key="2">
    <citation type="submission" date="2014-03" db="EMBL/GenBank/DDBJ databases">
        <authorList>
            <person name="Genoscope - CEA"/>
        </authorList>
    </citation>
    <scope>NUCLEOTIDE SEQUENCE</scope>
</reference>
<feature type="compositionally biased region" description="Low complexity" evidence="1">
    <location>
        <begin position="47"/>
        <end position="58"/>
    </location>
</feature>
<accession>A0A060YQE5</accession>
<dbReference type="Proteomes" id="UP000193380">
    <property type="component" value="Unassembled WGS sequence"/>
</dbReference>
<evidence type="ECO:0000313" key="2">
    <source>
        <dbReference type="EMBL" id="CDQ91350.1"/>
    </source>
</evidence>
<dbReference type="PaxDb" id="8022-A0A060YQE5"/>
<sequence>MVGEKGQRRGVKDGGGEGGSGQRRGVKDAGGEGDSGQRRVVNHNLNTTMGQTTQDPPTQQTPPPPSSPQNPPIPLTVRMKPNGAAAHVGICTDGAKAMTGRHSAVVTRVPAVAPDTT</sequence>
<feature type="compositionally biased region" description="Basic and acidic residues" evidence="1">
    <location>
        <begin position="1"/>
        <end position="15"/>
    </location>
</feature>
<name>A0A060YQE5_ONCMY</name>
<feature type="compositionally biased region" description="Pro residues" evidence="1">
    <location>
        <begin position="59"/>
        <end position="74"/>
    </location>
</feature>
<protein>
    <submittedName>
        <fullName evidence="2">Uncharacterized protein</fullName>
    </submittedName>
</protein>